<name>A0A8S1E606_9INSE</name>
<dbReference type="SMART" id="SM00545">
    <property type="entry name" value="JmjN"/>
    <property type="match status" value="1"/>
</dbReference>
<dbReference type="PANTHER" id="PTHR10694:SF7">
    <property type="entry name" value="[HISTONE H3]-TRIMETHYL-L-LYSINE(9) DEMETHYLASE"/>
    <property type="match status" value="1"/>
</dbReference>
<dbReference type="GO" id="GO:0000785">
    <property type="term" value="C:chromatin"/>
    <property type="evidence" value="ECO:0007669"/>
    <property type="project" value="TreeGrafter"/>
</dbReference>
<dbReference type="PROSITE" id="PS51183">
    <property type="entry name" value="JMJN"/>
    <property type="match status" value="1"/>
</dbReference>
<dbReference type="InterPro" id="IPR003349">
    <property type="entry name" value="JmjN"/>
</dbReference>
<dbReference type="GO" id="GO:0010468">
    <property type="term" value="P:regulation of gene expression"/>
    <property type="evidence" value="ECO:0007669"/>
    <property type="project" value="TreeGrafter"/>
</dbReference>
<organism evidence="3 4">
    <name type="scientific">Cloeon dipterum</name>
    <dbReference type="NCBI Taxonomy" id="197152"/>
    <lineage>
        <taxon>Eukaryota</taxon>
        <taxon>Metazoa</taxon>
        <taxon>Ecdysozoa</taxon>
        <taxon>Arthropoda</taxon>
        <taxon>Hexapoda</taxon>
        <taxon>Insecta</taxon>
        <taxon>Pterygota</taxon>
        <taxon>Palaeoptera</taxon>
        <taxon>Ephemeroptera</taxon>
        <taxon>Pisciforma</taxon>
        <taxon>Baetidae</taxon>
        <taxon>Cloeon</taxon>
    </lineage>
</organism>
<keyword evidence="4" id="KW-1185">Reference proteome</keyword>
<proteinExistence type="predicted"/>
<dbReference type="GO" id="GO:0005634">
    <property type="term" value="C:nucleus"/>
    <property type="evidence" value="ECO:0007669"/>
    <property type="project" value="TreeGrafter"/>
</dbReference>
<dbReference type="InterPro" id="IPR003347">
    <property type="entry name" value="JmjC_dom"/>
</dbReference>
<dbReference type="Gene3D" id="2.60.120.650">
    <property type="entry name" value="Cupin"/>
    <property type="match status" value="1"/>
</dbReference>
<gene>
    <name evidence="3" type="ORF">CLODIP_2_CD03903</name>
</gene>
<feature type="domain" description="JmjC" evidence="2">
    <location>
        <begin position="127"/>
        <end position="300"/>
    </location>
</feature>
<feature type="domain" description="JmjN" evidence="1">
    <location>
        <begin position="2"/>
        <end position="44"/>
    </location>
</feature>
<dbReference type="Proteomes" id="UP000494165">
    <property type="component" value="Unassembled WGS sequence"/>
</dbReference>
<evidence type="ECO:0008006" key="5">
    <source>
        <dbReference type="Google" id="ProtNLM"/>
    </source>
</evidence>
<dbReference type="OrthoDB" id="9547406at2759"/>
<evidence type="ECO:0000313" key="3">
    <source>
        <dbReference type="EMBL" id="CAB3388860.1"/>
    </source>
</evidence>
<protein>
    <recommendedName>
        <fullName evidence="5">JmjC domain-containing protein</fullName>
    </recommendedName>
</protein>
<dbReference type="AlphaFoldDB" id="A0A8S1E606"/>
<accession>A0A8S1E606</accession>
<dbReference type="GO" id="GO:0051864">
    <property type="term" value="F:histone H3K36 demethylase activity"/>
    <property type="evidence" value="ECO:0007669"/>
    <property type="project" value="TreeGrafter"/>
</dbReference>
<comment type="caution">
    <text evidence="3">The sequence shown here is derived from an EMBL/GenBank/DDBJ whole genome shotgun (WGS) entry which is preliminary data.</text>
</comment>
<dbReference type="PANTHER" id="PTHR10694">
    <property type="entry name" value="LYSINE-SPECIFIC DEMETHYLASE"/>
    <property type="match status" value="1"/>
</dbReference>
<dbReference type="SMART" id="SM00558">
    <property type="entry name" value="JmjC"/>
    <property type="match status" value="1"/>
</dbReference>
<evidence type="ECO:0000313" key="4">
    <source>
        <dbReference type="Proteomes" id="UP000494165"/>
    </source>
</evidence>
<sequence length="319" mass="37384">MAMMFTPTIDELRNFPEYVKSMEAKGAHLNGVAKIIPPQEWIPRRRFYNMNELEGMGRFDVIDQSLEPTEGRRGLYALVHKERRPQNPKEYKKIAEQKRFRKKISNPDEVEKLFWRNANTRKMVYCPDVNQSLMDHDLEECNFQKLGTTLDLLQESGTTIAGVNTPNLYFGSWGTTTPWHCDDMDLYSIYYLHDGHAKTWYTIPPSHHQQFESIAAALLPEEAEYCHEFLRHKLYIFDPSILKKHKIPFEKVIQEKGEIVVFFPRCYHAGFDHGFNISEGINFASERWIPIGKRSTRCKCQESTVDIPMDIFEKKRGPE</sequence>
<dbReference type="Pfam" id="PF02375">
    <property type="entry name" value="JmjN"/>
    <property type="match status" value="1"/>
</dbReference>
<evidence type="ECO:0000259" key="1">
    <source>
        <dbReference type="PROSITE" id="PS51183"/>
    </source>
</evidence>
<dbReference type="Pfam" id="PF02373">
    <property type="entry name" value="JmjC"/>
    <property type="match status" value="1"/>
</dbReference>
<dbReference type="GO" id="GO:0032454">
    <property type="term" value="F:histone H3K9 demethylase activity"/>
    <property type="evidence" value="ECO:0007669"/>
    <property type="project" value="TreeGrafter"/>
</dbReference>
<dbReference type="PROSITE" id="PS51184">
    <property type="entry name" value="JMJC"/>
    <property type="match status" value="1"/>
</dbReference>
<dbReference type="SUPFAM" id="SSF51197">
    <property type="entry name" value="Clavaminate synthase-like"/>
    <property type="match status" value="1"/>
</dbReference>
<reference evidence="3 4" key="1">
    <citation type="submission" date="2020-04" db="EMBL/GenBank/DDBJ databases">
        <authorList>
            <person name="Alioto T."/>
            <person name="Alioto T."/>
            <person name="Gomez Garrido J."/>
        </authorList>
    </citation>
    <scope>NUCLEOTIDE SEQUENCE [LARGE SCALE GENOMIC DNA]</scope>
</reference>
<evidence type="ECO:0000259" key="2">
    <source>
        <dbReference type="PROSITE" id="PS51184"/>
    </source>
</evidence>
<dbReference type="EMBL" id="CADEPI010000958">
    <property type="protein sequence ID" value="CAB3388860.1"/>
    <property type="molecule type" value="Genomic_DNA"/>
</dbReference>